<keyword evidence="3" id="KW-0274">FAD</keyword>
<keyword evidence="4" id="KW-0560">Oxidoreductase</keyword>
<dbReference type="InterPro" id="IPR036188">
    <property type="entry name" value="FAD/NAD-bd_sf"/>
</dbReference>
<dbReference type="GO" id="GO:0050660">
    <property type="term" value="F:flavin adenine dinucleotide binding"/>
    <property type="evidence" value="ECO:0007669"/>
    <property type="project" value="InterPro"/>
</dbReference>
<dbReference type="VEuPathDB" id="FungiDB:C5L36_0E05870"/>
<name>A0A099NUH4_PICKU</name>
<dbReference type="Proteomes" id="UP000029867">
    <property type="component" value="Unassembled WGS sequence"/>
</dbReference>
<evidence type="ECO:0000256" key="4">
    <source>
        <dbReference type="ARBA" id="ARBA00023002"/>
    </source>
</evidence>
<protein>
    <recommendedName>
        <fullName evidence="7">Thiol-specific monooxygenase</fullName>
    </recommendedName>
</protein>
<dbReference type="PANTHER" id="PTHR23023">
    <property type="entry name" value="DIMETHYLANILINE MONOOXYGENASE"/>
    <property type="match status" value="1"/>
</dbReference>
<dbReference type="GO" id="GO:0004499">
    <property type="term" value="F:N,N-dimethylaniline monooxygenase activity"/>
    <property type="evidence" value="ECO:0007669"/>
    <property type="project" value="InterPro"/>
</dbReference>
<dbReference type="InterPro" id="IPR050346">
    <property type="entry name" value="FMO-like"/>
</dbReference>
<sequence>MSINKVIKSVAVIGGGPAGIACVNELVHVSQNGRSLLETCVKPVTTAFDKVVCFEQNSKLGGVWNFFKEPDAQLPPLHALNRGTYNKPDGIYERPSIPNRKSLQSATREHPFVRLSEKTLSEEHRWHRNAAYKDLFTNVPEKYMRFSYTPMENLSRGRYLEPLVSMDDITDYLEGVIERYDLRRHFRVNSGVERIEKVVKENGQEKWLLTIREKTPSTKVEQWYTEEFDAVVAANGHCNVPFIPKTEGLNEFVRKYPNVVKHSKSYRDANDYRNSKILLCGSGTSSADLLQYLSPVAKGVTVSQRSESVYPWIVDCFKMVSNVQFKPRISKYLHETGEVMFEDGTVGKYDHVILSTGYHYHFPFLNPEDELVKIYDHHENNSPVSKIGNLYLYTFSTIDNSFATAGIPTFGLMFHGMEYSAAAIAGVFSGSKRLPDLKDQIQWDEYRTKRKEPEVPHRFQGFFLDKAEEQLLNPLFSLAPEGRTNPLQRDRWRPSEVDASTPALIKAFRSLVSGKCKPAELLK</sequence>
<reference evidence="6" key="1">
    <citation type="journal article" date="2014" name="Microb. Cell Fact.">
        <title>Exploiting Issatchenkia orientalis SD108 for succinic acid production.</title>
        <authorList>
            <person name="Xiao H."/>
            <person name="Shao Z."/>
            <person name="Jiang Y."/>
            <person name="Dole S."/>
            <person name="Zhao H."/>
        </authorList>
    </citation>
    <scope>NUCLEOTIDE SEQUENCE [LARGE SCALE GENOMIC DNA]</scope>
    <source>
        <strain evidence="6">SD108</strain>
    </source>
</reference>
<proteinExistence type="inferred from homology"/>
<dbReference type="PROSITE" id="PS51257">
    <property type="entry name" value="PROKAR_LIPOPROTEIN"/>
    <property type="match status" value="1"/>
</dbReference>
<dbReference type="SUPFAM" id="SSF51905">
    <property type="entry name" value="FAD/NAD(P)-binding domain"/>
    <property type="match status" value="2"/>
</dbReference>
<evidence type="ECO:0008006" key="7">
    <source>
        <dbReference type="Google" id="ProtNLM"/>
    </source>
</evidence>
<evidence type="ECO:0000256" key="2">
    <source>
        <dbReference type="ARBA" id="ARBA00022630"/>
    </source>
</evidence>
<dbReference type="AlphaFoldDB" id="A0A099NUH4"/>
<dbReference type="InterPro" id="IPR020946">
    <property type="entry name" value="Flavin_mOase-like"/>
</dbReference>
<dbReference type="GO" id="GO:0050661">
    <property type="term" value="F:NADP binding"/>
    <property type="evidence" value="ECO:0007669"/>
    <property type="project" value="InterPro"/>
</dbReference>
<evidence type="ECO:0000313" key="6">
    <source>
        <dbReference type="Proteomes" id="UP000029867"/>
    </source>
</evidence>
<dbReference type="Gene3D" id="3.50.50.60">
    <property type="entry name" value="FAD/NAD(P)-binding domain"/>
    <property type="match status" value="2"/>
</dbReference>
<comment type="similarity">
    <text evidence="1">Belongs to the FMO family.</text>
</comment>
<dbReference type="EMBL" id="JQFK01000092">
    <property type="protein sequence ID" value="KGK36270.1"/>
    <property type="molecule type" value="Genomic_DNA"/>
</dbReference>
<evidence type="ECO:0000313" key="5">
    <source>
        <dbReference type="EMBL" id="KGK36270.1"/>
    </source>
</evidence>
<evidence type="ECO:0000256" key="3">
    <source>
        <dbReference type="ARBA" id="ARBA00022827"/>
    </source>
</evidence>
<dbReference type="eggNOG" id="KOG1399">
    <property type="taxonomic scope" value="Eukaryota"/>
</dbReference>
<evidence type="ECO:0000256" key="1">
    <source>
        <dbReference type="ARBA" id="ARBA00009183"/>
    </source>
</evidence>
<gene>
    <name evidence="5" type="ORF">JL09_g4581</name>
</gene>
<accession>A0A099NUH4</accession>
<dbReference type="HOGENOM" id="CLU_006909_5_3_1"/>
<dbReference type="Pfam" id="PF00743">
    <property type="entry name" value="FMO-like"/>
    <property type="match status" value="2"/>
</dbReference>
<organism evidence="5 6">
    <name type="scientific">Pichia kudriavzevii</name>
    <name type="common">Yeast</name>
    <name type="synonym">Issatchenkia orientalis</name>
    <dbReference type="NCBI Taxonomy" id="4909"/>
    <lineage>
        <taxon>Eukaryota</taxon>
        <taxon>Fungi</taxon>
        <taxon>Dikarya</taxon>
        <taxon>Ascomycota</taxon>
        <taxon>Saccharomycotina</taxon>
        <taxon>Pichiomycetes</taxon>
        <taxon>Pichiales</taxon>
        <taxon>Pichiaceae</taxon>
        <taxon>Pichia</taxon>
    </lineage>
</organism>
<comment type="caution">
    <text evidence="5">The sequence shown here is derived from an EMBL/GenBank/DDBJ whole genome shotgun (WGS) entry which is preliminary data.</text>
</comment>
<keyword evidence="2" id="KW-0285">Flavoprotein</keyword>